<keyword evidence="1" id="KW-0326">Glycosidase</keyword>
<evidence type="ECO:0000313" key="4">
    <source>
        <dbReference type="Proteomes" id="UP000076660"/>
    </source>
</evidence>
<dbReference type="PANTHER" id="PTHR34876">
    <property type="match status" value="1"/>
</dbReference>
<keyword evidence="1" id="KW-0136">Cellulose degradation</keyword>
<dbReference type="GO" id="GO:0004553">
    <property type="term" value="F:hydrolase activity, hydrolyzing O-glycosyl compounds"/>
    <property type="evidence" value="ECO:0007669"/>
    <property type="project" value="InterPro"/>
</dbReference>
<feature type="region of interest" description="Disordered" evidence="2">
    <location>
        <begin position="310"/>
        <end position="331"/>
    </location>
</feature>
<dbReference type="PRINTS" id="PR00733">
    <property type="entry name" value="GLHYDRLASE6"/>
</dbReference>
<dbReference type="SUPFAM" id="SSF51989">
    <property type="entry name" value="Glycosyl hydrolases family 6, cellulases"/>
    <property type="match status" value="1"/>
</dbReference>
<dbReference type="Pfam" id="PF01341">
    <property type="entry name" value="Glyco_hydro_6"/>
    <property type="match status" value="1"/>
</dbReference>
<keyword evidence="1" id="KW-0378">Hydrolase</keyword>
<keyword evidence="1" id="KW-0119">Carbohydrate metabolism</keyword>
<dbReference type="EC" id="3.2.1.-" evidence="1"/>
<proteinExistence type="inferred from homology"/>
<organism evidence="3 4">
    <name type="scientific">Amycolatopsis keratiniphila subsp. keratiniphila</name>
    <dbReference type="NCBI Taxonomy" id="227715"/>
    <lineage>
        <taxon>Bacteria</taxon>
        <taxon>Bacillati</taxon>
        <taxon>Actinomycetota</taxon>
        <taxon>Actinomycetes</taxon>
        <taxon>Pseudonocardiales</taxon>
        <taxon>Pseudonocardiaceae</taxon>
        <taxon>Amycolatopsis</taxon>
        <taxon>Amycolatopsis japonica group</taxon>
    </lineage>
</organism>
<evidence type="ECO:0000256" key="2">
    <source>
        <dbReference type="SAM" id="MobiDB-lite"/>
    </source>
</evidence>
<evidence type="ECO:0000256" key="1">
    <source>
        <dbReference type="RuleBase" id="RU361186"/>
    </source>
</evidence>
<comment type="similarity">
    <text evidence="1">Belongs to the glycosyl hydrolase family 6.</text>
</comment>
<dbReference type="InterPro" id="IPR036434">
    <property type="entry name" value="Beta_cellobiohydrolase_sf"/>
</dbReference>
<dbReference type="OrthoDB" id="309899at2"/>
<comment type="caution">
    <text evidence="3">The sequence shown here is derived from an EMBL/GenBank/DDBJ whole genome shotgun (WGS) entry which is preliminary data.</text>
</comment>
<sequence>MRDNECWSTLVLLIVLLTALGACDPGGYAIDPRGVAAPVPILGSARDFRVDEDNPAAVWVRSVPTGPEADVIRDRIASRPAAQVVRTAEQVKLAVRRAGATNTMSIFTIAPDQPEACGMGHRAWLDGIAAGIAGAPALVVIRAAKGCTVTESRQQLFLSAAETLGALARTIVLLDVSDAISASAAAEMIASAGRAVDGFAVNVRGYANEAAATATANGVRDRLLAATGRNDYLMVADSSRNGAPTNGGCNPSGAQVGQNQVLRPERDKLQLLWLTTPGVSDGPCGEAPTSHAGEFVPSLAYMLVARSPETSYLTNPPSLSSPSLTPSSTRR</sequence>
<dbReference type="RefSeq" id="WP_063275624.1">
    <property type="nucleotide sequence ID" value="NZ_LQMT02000019.1"/>
</dbReference>
<protein>
    <recommendedName>
        <fullName evidence="1">Glucanase</fullName>
        <ecNumber evidence="1">3.2.1.-</ecNumber>
    </recommendedName>
</protein>
<name>A0A1W2LUM6_9PSEU</name>
<dbReference type="PANTHER" id="PTHR34876:SF4">
    <property type="entry name" value="1,4-BETA-D-GLUCAN CELLOBIOHYDROLASE C-RELATED"/>
    <property type="match status" value="1"/>
</dbReference>
<reference evidence="3 4" key="1">
    <citation type="submission" date="2016-12" db="EMBL/GenBank/DDBJ databases">
        <title>Amycolatopsis keratiniphila subsp. keratiniphila genome sequencing and assembly.</title>
        <authorList>
            <person name="Mayilraj S."/>
            <person name="Kaur N."/>
        </authorList>
    </citation>
    <scope>NUCLEOTIDE SEQUENCE [LARGE SCALE GENOMIC DNA]</scope>
    <source>
        <strain evidence="3 4">DSM 44409</strain>
    </source>
</reference>
<dbReference type="Gene3D" id="3.20.20.40">
    <property type="entry name" value="1, 4-beta cellobiohydrolase"/>
    <property type="match status" value="1"/>
</dbReference>
<dbReference type="EMBL" id="LQMT02000019">
    <property type="protein sequence ID" value="ONF68832.1"/>
    <property type="molecule type" value="Genomic_DNA"/>
</dbReference>
<evidence type="ECO:0000313" key="3">
    <source>
        <dbReference type="EMBL" id="ONF68832.1"/>
    </source>
</evidence>
<dbReference type="InterPro" id="IPR016288">
    <property type="entry name" value="Beta_cellobiohydrolase"/>
</dbReference>
<dbReference type="PROSITE" id="PS51257">
    <property type="entry name" value="PROKAR_LIPOPROTEIN"/>
    <property type="match status" value="1"/>
</dbReference>
<dbReference type="Proteomes" id="UP000076660">
    <property type="component" value="Unassembled WGS sequence"/>
</dbReference>
<gene>
    <name evidence="3" type="ORF">AVR91_0219485</name>
</gene>
<dbReference type="GO" id="GO:0030245">
    <property type="term" value="P:cellulose catabolic process"/>
    <property type="evidence" value="ECO:0007669"/>
    <property type="project" value="UniProtKB-KW"/>
</dbReference>
<accession>A0A1W2LUM6</accession>
<keyword evidence="1" id="KW-0624">Polysaccharide degradation</keyword>
<dbReference type="AlphaFoldDB" id="A0A1W2LUM6"/>